<keyword evidence="4" id="KW-1185">Reference proteome</keyword>
<evidence type="ECO:0000313" key="3">
    <source>
        <dbReference type="EMBL" id="MBE7325064.1"/>
    </source>
</evidence>
<sequence>MDGERWSIRHDGRLHEVHVRRRLVNVVVEWRVDGELVSRAEDVDSTLVLCPDEGHEPALGAVGVKAPTFLKATRRVVLRPPSRELDDSDDGTGERDSDGEDLTEGMISLLLSFNDGTHDLVPDPGTRGARRQQWIVDHPVLFMWAELLTAGRGLVGVLLLTAVILPLLEHLVPSLEVEVPSVDVPDLPTLPLPSIPWPDLPDISLPSIPGPDWLWDATQLAVVLAVAWLFSRREVRRLRAEMARRNATPKEPAPGSSGTGS</sequence>
<dbReference type="RefSeq" id="WP_193638397.1">
    <property type="nucleotide sequence ID" value="NZ_JADCSA010000009.1"/>
</dbReference>
<protein>
    <recommendedName>
        <fullName evidence="5">DUF4436 domain-containing protein</fullName>
    </recommendedName>
</protein>
<name>A0ABR9RU34_9ACTN</name>
<evidence type="ECO:0000313" key="4">
    <source>
        <dbReference type="Proteomes" id="UP000756387"/>
    </source>
</evidence>
<feature type="transmembrane region" description="Helical" evidence="2">
    <location>
        <begin position="140"/>
        <end position="165"/>
    </location>
</feature>
<evidence type="ECO:0000256" key="2">
    <source>
        <dbReference type="SAM" id="Phobius"/>
    </source>
</evidence>
<feature type="compositionally biased region" description="Acidic residues" evidence="1">
    <location>
        <begin position="86"/>
        <end position="100"/>
    </location>
</feature>
<organism evidence="3 4">
    <name type="scientific">Nocardioides malaquae</name>
    <dbReference type="NCBI Taxonomy" id="2773426"/>
    <lineage>
        <taxon>Bacteria</taxon>
        <taxon>Bacillati</taxon>
        <taxon>Actinomycetota</taxon>
        <taxon>Actinomycetes</taxon>
        <taxon>Propionibacteriales</taxon>
        <taxon>Nocardioidaceae</taxon>
        <taxon>Nocardioides</taxon>
    </lineage>
</organism>
<comment type="caution">
    <text evidence="3">The sequence shown here is derived from an EMBL/GenBank/DDBJ whole genome shotgun (WGS) entry which is preliminary data.</text>
</comment>
<gene>
    <name evidence="3" type="ORF">IEQ44_10375</name>
</gene>
<keyword evidence="2" id="KW-0472">Membrane</keyword>
<dbReference type="Proteomes" id="UP000756387">
    <property type="component" value="Unassembled WGS sequence"/>
</dbReference>
<dbReference type="EMBL" id="JADCSA010000009">
    <property type="protein sequence ID" value="MBE7325064.1"/>
    <property type="molecule type" value="Genomic_DNA"/>
</dbReference>
<keyword evidence="2" id="KW-1133">Transmembrane helix</keyword>
<feature type="transmembrane region" description="Helical" evidence="2">
    <location>
        <begin position="213"/>
        <end position="230"/>
    </location>
</feature>
<accession>A0ABR9RU34</accession>
<evidence type="ECO:0000256" key="1">
    <source>
        <dbReference type="SAM" id="MobiDB-lite"/>
    </source>
</evidence>
<proteinExistence type="predicted"/>
<evidence type="ECO:0008006" key="5">
    <source>
        <dbReference type="Google" id="ProtNLM"/>
    </source>
</evidence>
<reference evidence="3 4" key="1">
    <citation type="submission" date="2020-10" db="EMBL/GenBank/DDBJ databases">
        <title>Nocardioides sp. isolated from sludge.</title>
        <authorList>
            <person name="Zhang X."/>
        </authorList>
    </citation>
    <scope>NUCLEOTIDE SEQUENCE [LARGE SCALE GENOMIC DNA]</scope>
    <source>
        <strain evidence="3 4">Y6</strain>
    </source>
</reference>
<feature type="region of interest" description="Disordered" evidence="1">
    <location>
        <begin position="80"/>
        <end position="100"/>
    </location>
</feature>
<keyword evidence="2" id="KW-0812">Transmembrane</keyword>